<name>A0A285P6W3_NATPI</name>
<evidence type="ECO:0000313" key="2">
    <source>
        <dbReference type="EMBL" id="SNZ16923.1"/>
    </source>
</evidence>
<reference evidence="2 3" key="1">
    <citation type="submission" date="2017-09" db="EMBL/GenBank/DDBJ databases">
        <authorList>
            <person name="Ehlers B."/>
            <person name="Leendertz F.H."/>
        </authorList>
    </citation>
    <scope>NUCLEOTIDE SEQUENCE [LARGE SCALE GENOMIC DNA]</scope>
    <source>
        <strain evidence="2 3">DSM 27208</strain>
    </source>
</reference>
<keyword evidence="3" id="KW-1185">Reference proteome</keyword>
<organism evidence="2 3">
    <name type="scientific">Natronoarchaeum philippinense</name>
    <dbReference type="NCBI Taxonomy" id="558529"/>
    <lineage>
        <taxon>Archaea</taxon>
        <taxon>Methanobacteriati</taxon>
        <taxon>Methanobacteriota</taxon>
        <taxon>Stenosarchaea group</taxon>
        <taxon>Halobacteria</taxon>
        <taxon>Halobacteriales</taxon>
        <taxon>Natronoarchaeaceae</taxon>
    </lineage>
</organism>
<sequence>MTGWLSESDRKRIEEFAQTPKYERSPEMLSPDAEDDDEE</sequence>
<protein>
    <submittedName>
        <fullName evidence="2">Uncharacterized protein</fullName>
    </submittedName>
</protein>
<gene>
    <name evidence="2" type="ORF">SAMN06269185_2815</name>
</gene>
<dbReference type="EMBL" id="OBEJ01000004">
    <property type="protein sequence ID" value="SNZ16923.1"/>
    <property type="molecule type" value="Genomic_DNA"/>
</dbReference>
<evidence type="ECO:0000313" key="3">
    <source>
        <dbReference type="Proteomes" id="UP000219453"/>
    </source>
</evidence>
<feature type="region of interest" description="Disordered" evidence="1">
    <location>
        <begin position="1"/>
        <end position="39"/>
    </location>
</feature>
<accession>A0A285P6W3</accession>
<dbReference type="Proteomes" id="UP000219453">
    <property type="component" value="Unassembled WGS sequence"/>
</dbReference>
<evidence type="ECO:0000256" key="1">
    <source>
        <dbReference type="SAM" id="MobiDB-lite"/>
    </source>
</evidence>
<dbReference type="AlphaFoldDB" id="A0A285P6W3"/>
<proteinExistence type="predicted"/>
<feature type="compositionally biased region" description="Basic and acidic residues" evidence="1">
    <location>
        <begin position="7"/>
        <end position="26"/>
    </location>
</feature>